<dbReference type="GO" id="GO:0009279">
    <property type="term" value="C:cell outer membrane"/>
    <property type="evidence" value="ECO:0007669"/>
    <property type="project" value="UniProtKB-SubCell"/>
</dbReference>
<accession>A0A1D8CZG3</accession>
<keyword evidence="7 10" id="KW-0472">Membrane</keyword>
<dbReference type="KEGG" id="clz:BIU88_09435"/>
<dbReference type="InterPro" id="IPR037066">
    <property type="entry name" value="Plug_dom_sf"/>
</dbReference>
<evidence type="ECO:0000256" key="7">
    <source>
        <dbReference type="ARBA" id="ARBA00023136"/>
    </source>
</evidence>
<dbReference type="PANTHER" id="PTHR30069">
    <property type="entry name" value="TONB-DEPENDENT OUTER MEMBRANE RECEPTOR"/>
    <property type="match status" value="1"/>
</dbReference>
<evidence type="ECO:0000256" key="3">
    <source>
        <dbReference type="ARBA" id="ARBA00022452"/>
    </source>
</evidence>
<evidence type="ECO:0000313" key="15">
    <source>
        <dbReference type="EMBL" id="AOS84330.1"/>
    </source>
</evidence>
<dbReference type="EMBL" id="CP017305">
    <property type="protein sequence ID" value="AOS84330.1"/>
    <property type="molecule type" value="Genomic_DNA"/>
</dbReference>
<keyword evidence="8 15" id="KW-0675">Receptor</keyword>
<dbReference type="STRING" id="274537.BIU88_09435"/>
<feature type="chain" id="PRO_5009106509" evidence="12">
    <location>
        <begin position="22"/>
        <end position="634"/>
    </location>
</feature>
<dbReference type="Gene3D" id="2.170.130.10">
    <property type="entry name" value="TonB-dependent receptor, plug domain"/>
    <property type="match status" value="1"/>
</dbReference>
<keyword evidence="6 11" id="KW-0798">TonB box</keyword>
<dbReference type="InterPro" id="IPR039426">
    <property type="entry name" value="TonB-dep_rcpt-like"/>
</dbReference>
<keyword evidence="5 12" id="KW-0732">Signal</keyword>
<evidence type="ECO:0000256" key="9">
    <source>
        <dbReference type="ARBA" id="ARBA00023237"/>
    </source>
</evidence>
<organism evidence="15 16">
    <name type="scientific">Chlorobaculum limnaeum</name>
    <dbReference type="NCBI Taxonomy" id="274537"/>
    <lineage>
        <taxon>Bacteria</taxon>
        <taxon>Pseudomonadati</taxon>
        <taxon>Chlorobiota</taxon>
        <taxon>Chlorobiia</taxon>
        <taxon>Chlorobiales</taxon>
        <taxon>Chlorobiaceae</taxon>
        <taxon>Chlorobaculum</taxon>
    </lineage>
</organism>
<keyword evidence="3 10" id="KW-1134">Transmembrane beta strand</keyword>
<dbReference type="CDD" id="cd01347">
    <property type="entry name" value="ligand_gated_channel"/>
    <property type="match status" value="1"/>
</dbReference>
<evidence type="ECO:0000313" key="16">
    <source>
        <dbReference type="Proteomes" id="UP000095185"/>
    </source>
</evidence>
<name>A0A1D8CZG3_CHLLM</name>
<dbReference type="Pfam" id="PF00593">
    <property type="entry name" value="TonB_dep_Rec_b-barrel"/>
    <property type="match status" value="1"/>
</dbReference>
<keyword evidence="4 10" id="KW-0812">Transmembrane</keyword>
<dbReference type="RefSeq" id="WP_069810522.1">
    <property type="nucleotide sequence ID" value="NZ_CP017305.1"/>
</dbReference>
<feature type="domain" description="TonB-dependent receptor-like beta-barrel" evidence="13">
    <location>
        <begin position="225"/>
        <end position="598"/>
    </location>
</feature>
<evidence type="ECO:0000256" key="2">
    <source>
        <dbReference type="ARBA" id="ARBA00022448"/>
    </source>
</evidence>
<evidence type="ECO:0000259" key="14">
    <source>
        <dbReference type="Pfam" id="PF07715"/>
    </source>
</evidence>
<dbReference type="GO" id="GO:0044718">
    <property type="term" value="P:siderophore transmembrane transport"/>
    <property type="evidence" value="ECO:0007669"/>
    <property type="project" value="TreeGrafter"/>
</dbReference>
<evidence type="ECO:0000256" key="1">
    <source>
        <dbReference type="ARBA" id="ARBA00004571"/>
    </source>
</evidence>
<dbReference type="AlphaFoldDB" id="A0A1D8CZG3"/>
<keyword evidence="16" id="KW-1185">Reference proteome</keyword>
<dbReference type="InterPro" id="IPR012910">
    <property type="entry name" value="Plug_dom"/>
</dbReference>
<dbReference type="PROSITE" id="PS52016">
    <property type="entry name" value="TONB_DEPENDENT_REC_3"/>
    <property type="match status" value="1"/>
</dbReference>
<comment type="similarity">
    <text evidence="10 11">Belongs to the TonB-dependent receptor family.</text>
</comment>
<feature type="domain" description="TonB-dependent receptor plug" evidence="14">
    <location>
        <begin position="51"/>
        <end position="160"/>
    </location>
</feature>
<dbReference type="InterPro" id="IPR000531">
    <property type="entry name" value="Beta-barrel_TonB"/>
</dbReference>
<evidence type="ECO:0000256" key="6">
    <source>
        <dbReference type="ARBA" id="ARBA00023077"/>
    </source>
</evidence>
<evidence type="ECO:0000256" key="12">
    <source>
        <dbReference type="SAM" id="SignalP"/>
    </source>
</evidence>
<proteinExistence type="inferred from homology"/>
<dbReference type="PANTHER" id="PTHR30069:SF29">
    <property type="entry name" value="HEMOGLOBIN AND HEMOGLOBIN-HAPTOGLOBIN-BINDING PROTEIN 1-RELATED"/>
    <property type="match status" value="1"/>
</dbReference>
<dbReference type="SUPFAM" id="SSF56935">
    <property type="entry name" value="Porins"/>
    <property type="match status" value="1"/>
</dbReference>
<dbReference type="GO" id="GO:0015344">
    <property type="term" value="F:siderophore uptake transmembrane transporter activity"/>
    <property type="evidence" value="ECO:0007669"/>
    <property type="project" value="TreeGrafter"/>
</dbReference>
<dbReference type="InterPro" id="IPR036942">
    <property type="entry name" value="Beta-barrel_TonB_sf"/>
</dbReference>
<feature type="signal peptide" evidence="12">
    <location>
        <begin position="1"/>
        <end position="21"/>
    </location>
</feature>
<evidence type="ECO:0000256" key="11">
    <source>
        <dbReference type="RuleBase" id="RU003357"/>
    </source>
</evidence>
<dbReference type="Proteomes" id="UP000095185">
    <property type="component" value="Chromosome"/>
</dbReference>
<evidence type="ECO:0000256" key="5">
    <source>
        <dbReference type="ARBA" id="ARBA00022729"/>
    </source>
</evidence>
<evidence type="ECO:0000256" key="4">
    <source>
        <dbReference type="ARBA" id="ARBA00022692"/>
    </source>
</evidence>
<evidence type="ECO:0000256" key="10">
    <source>
        <dbReference type="PROSITE-ProRule" id="PRU01360"/>
    </source>
</evidence>
<dbReference type="Gene3D" id="2.40.170.20">
    <property type="entry name" value="TonB-dependent receptor, beta-barrel domain"/>
    <property type="match status" value="1"/>
</dbReference>
<keyword evidence="9 10" id="KW-0998">Cell outer membrane</keyword>
<evidence type="ECO:0000259" key="13">
    <source>
        <dbReference type="Pfam" id="PF00593"/>
    </source>
</evidence>
<protein>
    <submittedName>
        <fullName evidence="15">TonB-dependent receptor</fullName>
    </submittedName>
</protein>
<reference evidence="15" key="1">
    <citation type="submission" date="2016-09" db="EMBL/GenBank/DDBJ databases">
        <title>Genome sequence of Chlorobaculum limnaeum.</title>
        <authorList>
            <person name="Liu Z."/>
            <person name="Tank M."/>
            <person name="Bryant D.A."/>
        </authorList>
    </citation>
    <scope>NUCLEOTIDE SEQUENCE [LARGE SCALE GENOMIC DNA]</scope>
    <source>
        <strain evidence="15">DSM 1677</strain>
    </source>
</reference>
<evidence type="ECO:0000256" key="8">
    <source>
        <dbReference type="ARBA" id="ARBA00023170"/>
    </source>
</evidence>
<gene>
    <name evidence="15" type="ORF">BIU88_09435</name>
</gene>
<dbReference type="Pfam" id="PF07715">
    <property type="entry name" value="Plug"/>
    <property type="match status" value="1"/>
</dbReference>
<dbReference type="OrthoDB" id="596248at2"/>
<sequence length="634" mass="70163">MTKKTLAFLAACMVCASTAPAASPSGADQLALGYMADELVVTGSRFSVKEKESSRFVTVADSEKLKKTGATNAIEALSRIGGLGYKSLAPLGINKLGMNSALYIRGMADGELILVNGMPVQQAASKGYDLSAISVDQIERIEVLKGAASTLYGADAMSGVINIVTKKPTDTTSATASVEFGNESWMNHGVSVSLPGVNIGFRYQHMGELDNVGRQFSSDYTNALDETDRYMFNLNVSPFANTFIDYQYAGYKTGFIDRYDSGLVERTDQQSDFHFLNIRYENEVFKAKLYGMHDNRIQTDYVDDVFDAEVERVNYNYGAETDYRFLFSHGFELTVGADYVHRYAEYSNIYGEKSRDDYGLFAELKKRFGDGVILTLGGREQFIDNEAETTDHNVFLPSAGITWKASDDLSLFANAGKAFQVPTFTQLYYDSKTIKGNPDLKPESGWSYETGVKWNCDCASARVSGFWMTYDDKIQIDRMHGKPYKYFNAGAYGSKGIEWELGLRPFYGEEGFPGRISLSAAGYWADPVSEDIYGEKYQPGPKFQNTFGIAYTSTPFGLDLKCRILAGRQDNLDNYTAFDLSGRVKAGPGNVTIAVENLFDTEIQTTGNLIESATSRYAYYDPGRLVRVGYAVSF</sequence>
<comment type="subcellular location">
    <subcellularLocation>
        <location evidence="1 10">Cell outer membrane</location>
        <topology evidence="1 10">Multi-pass membrane protein</topology>
    </subcellularLocation>
</comment>
<keyword evidence="2 10" id="KW-0813">Transport</keyword>